<reference evidence="3" key="1">
    <citation type="journal article" date="2012" name="Science">
        <title>The Paleozoic origin of enzymatic lignin decomposition reconstructed from 31 fungal genomes.</title>
        <authorList>
            <person name="Floudas D."/>
            <person name="Binder M."/>
            <person name="Riley R."/>
            <person name="Barry K."/>
            <person name="Blanchette R.A."/>
            <person name="Henrissat B."/>
            <person name="Martinez A.T."/>
            <person name="Otillar R."/>
            <person name="Spatafora J.W."/>
            <person name="Yadav J.S."/>
            <person name="Aerts A."/>
            <person name="Benoit I."/>
            <person name="Boyd A."/>
            <person name="Carlson A."/>
            <person name="Copeland A."/>
            <person name="Coutinho P.M."/>
            <person name="de Vries R.P."/>
            <person name="Ferreira P."/>
            <person name="Findley K."/>
            <person name="Foster B."/>
            <person name="Gaskell J."/>
            <person name="Glotzer D."/>
            <person name="Gorecki P."/>
            <person name="Heitman J."/>
            <person name="Hesse C."/>
            <person name="Hori C."/>
            <person name="Igarashi K."/>
            <person name="Jurgens J.A."/>
            <person name="Kallen N."/>
            <person name="Kersten P."/>
            <person name="Kohler A."/>
            <person name="Kuees U."/>
            <person name="Kumar T.K.A."/>
            <person name="Kuo A."/>
            <person name="LaButti K."/>
            <person name="Larrondo L.F."/>
            <person name="Lindquist E."/>
            <person name="Ling A."/>
            <person name="Lombard V."/>
            <person name="Lucas S."/>
            <person name="Lundell T."/>
            <person name="Martin R."/>
            <person name="McLaughlin D.J."/>
            <person name="Morgenstern I."/>
            <person name="Morin E."/>
            <person name="Murat C."/>
            <person name="Nagy L.G."/>
            <person name="Nolan M."/>
            <person name="Ohm R.A."/>
            <person name="Patyshakuliyeva A."/>
            <person name="Rokas A."/>
            <person name="Ruiz-Duenas F.J."/>
            <person name="Sabat G."/>
            <person name="Salamov A."/>
            <person name="Samejima M."/>
            <person name="Schmutz J."/>
            <person name="Slot J.C."/>
            <person name="St John F."/>
            <person name="Stenlid J."/>
            <person name="Sun H."/>
            <person name="Sun S."/>
            <person name="Syed K."/>
            <person name="Tsang A."/>
            <person name="Wiebenga A."/>
            <person name="Young D."/>
            <person name="Pisabarro A."/>
            <person name="Eastwood D.C."/>
            <person name="Martin F."/>
            <person name="Cullen D."/>
            <person name="Grigoriev I.V."/>
            <person name="Hibbett D.S."/>
        </authorList>
    </citation>
    <scope>NUCLEOTIDE SEQUENCE [LARGE SCALE GENOMIC DNA]</scope>
    <source>
        <strain evidence="3">RWD-64-598 SS2</strain>
    </source>
</reference>
<feature type="compositionally biased region" description="Low complexity" evidence="1">
    <location>
        <begin position="67"/>
        <end position="98"/>
    </location>
</feature>
<feature type="region of interest" description="Disordered" evidence="1">
    <location>
        <begin position="29"/>
        <end position="99"/>
    </location>
</feature>
<feature type="compositionally biased region" description="Polar residues" evidence="1">
    <location>
        <begin position="349"/>
        <end position="358"/>
    </location>
</feature>
<name>R7SFT7_CONPW</name>
<dbReference type="KEGG" id="cput:CONPUDRAFT_78391"/>
<evidence type="ECO:0000313" key="2">
    <source>
        <dbReference type="EMBL" id="EIW73954.1"/>
    </source>
</evidence>
<accession>R7SFT7</accession>
<feature type="compositionally biased region" description="Polar residues" evidence="1">
    <location>
        <begin position="35"/>
        <end position="60"/>
    </location>
</feature>
<keyword evidence="3" id="KW-1185">Reference proteome</keyword>
<dbReference type="AlphaFoldDB" id="R7SFT7"/>
<gene>
    <name evidence="2" type="ORF">CONPUDRAFT_78391</name>
</gene>
<protein>
    <submittedName>
        <fullName evidence="2">Uncharacterized protein</fullName>
    </submittedName>
</protein>
<evidence type="ECO:0000313" key="3">
    <source>
        <dbReference type="Proteomes" id="UP000053558"/>
    </source>
</evidence>
<organism evidence="2 3">
    <name type="scientific">Coniophora puteana (strain RWD-64-598)</name>
    <name type="common">Brown rot fungus</name>
    <dbReference type="NCBI Taxonomy" id="741705"/>
    <lineage>
        <taxon>Eukaryota</taxon>
        <taxon>Fungi</taxon>
        <taxon>Dikarya</taxon>
        <taxon>Basidiomycota</taxon>
        <taxon>Agaricomycotina</taxon>
        <taxon>Agaricomycetes</taxon>
        <taxon>Agaricomycetidae</taxon>
        <taxon>Boletales</taxon>
        <taxon>Coniophorineae</taxon>
        <taxon>Coniophoraceae</taxon>
        <taxon>Coniophora</taxon>
    </lineage>
</organism>
<dbReference type="RefSeq" id="XP_007775856.1">
    <property type="nucleotide sequence ID" value="XM_007777666.1"/>
</dbReference>
<sequence length="414" mass="46025">MQRFFNFHFPYSLKSTVTGKLHINCEDSHTDPVTIPSQRIDTSNGSTMEDIRQQPNSNDDLSFDADVPMAMPTPVTPAPAAAESPAETSPSISRASAPSPAPTEIVFYELSTSEIHEDIQSRGIKIRDYAYDPAPDETRAPEVFDPLIAWNIYEDTLKHNSNASRTSISGKNVRRLLDLHWVPEADKQRWLPQDYQALEAHDSRPHYPWIAYNIPQPTAETLALTARQRFLEINRDQLGPQTMRLTRHNPRPAYNARAQEKKREAEESNAGENAETAPKRRRLENGSTSPCGRSTTPPPASSPASQFERARTPSMMPSIPEEHRSPLGFVNGLPPKQYPAGKPSDYPHASSSQNTHTPTHACISSPPSPSRPSNQKRSLRRTESSINVCNGGPVSRRRSLDRSDSSQLIHAASS</sequence>
<feature type="region of interest" description="Disordered" evidence="1">
    <location>
        <begin position="235"/>
        <end position="414"/>
    </location>
</feature>
<dbReference type="EMBL" id="JH711597">
    <property type="protein sequence ID" value="EIW73954.1"/>
    <property type="molecule type" value="Genomic_DNA"/>
</dbReference>
<evidence type="ECO:0000256" key="1">
    <source>
        <dbReference type="SAM" id="MobiDB-lite"/>
    </source>
</evidence>
<dbReference type="GeneID" id="19209749"/>
<dbReference type="Proteomes" id="UP000053558">
    <property type="component" value="Unassembled WGS sequence"/>
</dbReference>
<proteinExistence type="predicted"/>
<dbReference type="OMA" id="THACISS"/>
<dbReference type="OrthoDB" id="3244491at2759"/>